<dbReference type="EMBL" id="CM046510">
    <property type="protein sequence ID" value="KAI8660514.1"/>
    <property type="molecule type" value="Genomic_DNA"/>
</dbReference>
<dbReference type="Proteomes" id="UP001065298">
    <property type="component" value="Chromosome 8"/>
</dbReference>
<keyword evidence="2" id="KW-1185">Reference proteome</keyword>
<comment type="caution">
    <text evidence="1">The sequence shown here is derived from an EMBL/GenBank/DDBJ whole genome shotgun (WGS) entry which is preliminary data.</text>
</comment>
<name>A0ACC0QR20_9HYPO</name>
<evidence type="ECO:0000313" key="2">
    <source>
        <dbReference type="Proteomes" id="UP001065298"/>
    </source>
</evidence>
<reference evidence="1" key="1">
    <citation type="submission" date="2022-06" db="EMBL/GenBank/DDBJ databases">
        <title>Fusarium solani species complex genomes reveal bases of compartmentalisation and animal pathogenesis.</title>
        <authorList>
            <person name="Tsai I.J."/>
        </authorList>
    </citation>
    <scope>NUCLEOTIDE SEQUENCE</scope>
    <source>
        <strain evidence="1">Fu6.1</strain>
    </source>
</reference>
<sequence>MMEPFTEEEKRLLLAEIIKNSQLDAKILGRFIKSNRIEPNWMRMQLPAGRPMADCMRAVDGLDIKPRGRKRKVTYKEEPDSQSGKEAASTSSQELPPLPRPSVPSRHVPILPRPSSTESRESPSSQPTAPLPKRKRGRPLYAGREAAGHQPAILRHIAPKPSEEPRREQPRQLQPANGPAPRAILPKVYREVPHQGAVPPSSQVPHIQKPNVGPAATSYYPPISTNPRPAVARRNARRQLLRLENGLQGPMIQRLAEPSPLRPRSLSGVHRVTTEDASPGFRLQPRGDDRATAGKSRRSRASSERPSSK</sequence>
<gene>
    <name evidence="1" type="ORF">NCS57_01029000</name>
</gene>
<accession>A0ACC0QR20</accession>
<evidence type="ECO:0000313" key="1">
    <source>
        <dbReference type="EMBL" id="KAI8660514.1"/>
    </source>
</evidence>
<proteinExistence type="predicted"/>
<protein>
    <submittedName>
        <fullName evidence="1">Uncharacterized protein</fullName>
    </submittedName>
</protein>
<organism evidence="1 2">
    <name type="scientific">Fusarium keratoplasticum</name>
    <dbReference type="NCBI Taxonomy" id="1328300"/>
    <lineage>
        <taxon>Eukaryota</taxon>
        <taxon>Fungi</taxon>
        <taxon>Dikarya</taxon>
        <taxon>Ascomycota</taxon>
        <taxon>Pezizomycotina</taxon>
        <taxon>Sordariomycetes</taxon>
        <taxon>Hypocreomycetidae</taxon>
        <taxon>Hypocreales</taxon>
        <taxon>Nectriaceae</taxon>
        <taxon>Fusarium</taxon>
        <taxon>Fusarium solani species complex</taxon>
    </lineage>
</organism>